<feature type="region of interest" description="Disordered" evidence="1">
    <location>
        <begin position="1"/>
        <end position="25"/>
    </location>
</feature>
<reference evidence="3" key="1">
    <citation type="submission" date="2021-02" db="EMBL/GenBank/DDBJ databases">
        <authorList>
            <person name="Nowell W R."/>
        </authorList>
    </citation>
    <scope>NUCLEOTIDE SEQUENCE</scope>
</reference>
<dbReference type="Pfam" id="PF00017">
    <property type="entry name" value="SH2"/>
    <property type="match status" value="1"/>
</dbReference>
<evidence type="ECO:0000256" key="1">
    <source>
        <dbReference type="SAM" id="MobiDB-lite"/>
    </source>
</evidence>
<evidence type="ECO:0000313" key="4">
    <source>
        <dbReference type="Proteomes" id="UP000663848"/>
    </source>
</evidence>
<feature type="domain" description="SH2" evidence="2">
    <location>
        <begin position="4"/>
        <end position="25"/>
    </location>
</feature>
<protein>
    <recommendedName>
        <fullName evidence="2">SH2 domain-containing protein</fullName>
    </recommendedName>
</protein>
<sequence>MSDTNEHGSFLIRDSETRRTDFSLS</sequence>
<feature type="non-terminal residue" evidence="3">
    <location>
        <position position="1"/>
    </location>
</feature>
<proteinExistence type="predicted"/>
<dbReference type="Gene3D" id="3.30.505.10">
    <property type="entry name" value="SH2 domain"/>
    <property type="match status" value="1"/>
</dbReference>
<dbReference type="Proteomes" id="UP000663848">
    <property type="component" value="Unassembled WGS sequence"/>
</dbReference>
<dbReference type="SUPFAM" id="SSF55550">
    <property type="entry name" value="SH2 domain"/>
    <property type="match status" value="1"/>
</dbReference>
<evidence type="ECO:0000259" key="2">
    <source>
        <dbReference type="Pfam" id="PF00017"/>
    </source>
</evidence>
<dbReference type="InterPro" id="IPR000980">
    <property type="entry name" value="SH2"/>
</dbReference>
<comment type="caution">
    <text evidence="3">The sequence shown here is derived from an EMBL/GenBank/DDBJ whole genome shotgun (WGS) entry which is preliminary data.</text>
</comment>
<name>A0A822GLF3_9BILA</name>
<dbReference type="InterPro" id="IPR036860">
    <property type="entry name" value="SH2_dom_sf"/>
</dbReference>
<dbReference type="AlphaFoldDB" id="A0A822GLF3"/>
<gene>
    <name evidence="3" type="ORF">QYT958_LOCUS48909</name>
</gene>
<dbReference type="EMBL" id="CAJOBR010105425">
    <property type="protein sequence ID" value="CAF5156223.1"/>
    <property type="molecule type" value="Genomic_DNA"/>
</dbReference>
<evidence type="ECO:0000313" key="3">
    <source>
        <dbReference type="EMBL" id="CAF5156223.1"/>
    </source>
</evidence>
<feature type="compositionally biased region" description="Basic and acidic residues" evidence="1">
    <location>
        <begin position="13"/>
        <end position="25"/>
    </location>
</feature>
<organism evidence="3 4">
    <name type="scientific">Rotaria socialis</name>
    <dbReference type="NCBI Taxonomy" id="392032"/>
    <lineage>
        <taxon>Eukaryota</taxon>
        <taxon>Metazoa</taxon>
        <taxon>Spiralia</taxon>
        <taxon>Gnathifera</taxon>
        <taxon>Rotifera</taxon>
        <taxon>Eurotatoria</taxon>
        <taxon>Bdelloidea</taxon>
        <taxon>Philodinida</taxon>
        <taxon>Philodinidae</taxon>
        <taxon>Rotaria</taxon>
    </lineage>
</organism>
<accession>A0A822GLF3</accession>